<sequence length="248" mass="25453">MCDRDECLDARASISRRFLLAAGAGAALAGAGLAGRPRSARADSLAAVRPNAIAPDEALRRLVDGNARYAVNTARNKDLLASRAAQAAGQYPIAGIVSCADSRVVPELAFDQGPGELFVVRLAGNFVDDYGLASLEYGVASLGVPLIVVLGHSSCGAIAATLKVLKENAVLPGQLPKLVDALKPAVAAAQARNPADPLDEAIAENVRVNVRRLQGATPVVAEAVQSGRVKIVGGVYDIASGKVAMLQA</sequence>
<dbReference type="GO" id="GO:0008270">
    <property type="term" value="F:zinc ion binding"/>
    <property type="evidence" value="ECO:0007669"/>
    <property type="project" value="InterPro"/>
</dbReference>
<comment type="caution">
    <text evidence="7">The sequence shown here is derived from an EMBL/GenBank/DDBJ whole genome shotgun (WGS) entry which is preliminary data.</text>
</comment>
<evidence type="ECO:0000256" key="5">
    <source>
        <dbReference type="ARBA" id="ARBA00048348"/>
    </source>
</evidence>
<gene>
    <name evidence="7" type="primary">cynT_2</name>
    <name evidence="7" type="ORF">RHODGE_RHODGE_04496</name>
</gene>
<feature type="binding site" evidence="6">
    <location>
        <position position="155"/>
    </location>
    <ligand>
        <name>Zn(2+)</name>
        <dbReference type="ChEBI" id="CHEBI:29105"/>
    </ligand>
</feature>
<keyword evidence="6" id="KW-0479">Metal-binding</keyword>
<comment type="cofactor">
    <cofactor evidence="6">
        <name>Zn(2+)</name>
        <dbReference type="ChEBI" id="CHEBI:29105"/>
    </cofactor>
    <text evidence="6">Binds 1 zinc ion per subunit.</text>
</comment>
<dbReference type="InterPro" id="IPR036874">
    <property type="entry name" value="Carbonic_anhydrase_sf"/>
</dbReference>
<dbReference type="InterPro" id="IPR001765">
    <property type="entry name" value="Carbonic_anhydrase"/>
</dbReference>
<keyword evidence="4" id="KW-0456">Lyase</keyword>
<dbReference type="SMART" id="SM00947">
    <property type="entry name" value="Pro_CA"/>
    <property type="match status" value="1"/>
</dbReference>
<dbReference type="PANTHER" id="PTHR11002">
    <property type="entry name" value="CARBONIC ANHYDRASE"/>
    <property type="match status" value="1"/>
</dbReference>
<dbReference type="GO" id="GO:0015976">
    <property type="term" value="P:carbon utilization"/>
    <property type="evidence" value="ECO:0007669"/>
    <property type="project" value="InterPro"/>
</dbReference>
<comment type="similarity">
    <text evidence="1">Belongs to the beta-class carbonic anhydrase family.</text>
</comment>
<keyword evidence="8" id="KW-1185">Reference proteome</keyword>
<keyword evidence="3 6" id="KW-0862">Zinc</keyword>
<dbReference type="InterPro" id="IPR015892">
    <property type="entry name" value="Carbonic_anhydrase_CS"/>
</dbReference>
<feature type="binding site" evidence="6">
    <location>
        <position position="101"/>
    </location>
    <ligand>
        <name>Zn(2+)</name>
        <dbReference type="ChEBI" id="CHEBI:29105"/>
    </ligand>
</feature>
<evidence type="ECO:0000313" key="8">
    <source>
        <dbReference type="Proteomes" id="UP000289200"/>
    </source>
</evidence>
<dbReference type="PANTHER" id="PTHR11002:SF79">
    <property type="entry name" value="CARBONIC ANHYDRASE 2"/>
    <property type="match status" value="1"/>
</dbReference>
<evidence type="ECO:0000256" key="3">
    <source>
        <dbReference type="ARBA" id="ARBA00022833"/>
    </source>
</evidence>
<evidence type="ECO:0000256" key="4">
    <source>
        <dbReference type="ARBA" id="ARBA00023239"/>
    </source>
</evidence>
<dbReference type="Gene3D" id="3.40.1050.10">
    <property type="entry name" value="Carbonic anhydrase"/>
    <property type="match status" value="1"/>
</dbReference>
<dbReference type="RefSeq" id="WP_129611289.1">
    <property type="nucleotide sequence ID" value="NZ_UWOC01000193.1"/>
</dbReference>
<protein>
    <recommendedName>
        <fullName evidence="2">carbonic anhydrase</fullName>
        <ecNumber evidence="2">4.2.1.1</ecNumber>
    </recommendedName>
</protein>
<dbReference type="EC" id="4.2.1.1" evidence="2"/>
<organism evidence="7 8">
    <name type="scientific">Rhodoplanes serenus</name>
    <dbReference type="NCBI Taxonomy" id="200615"/>
    <lineage>
        <taxon>Bacteria</taxon>
        <taxon>Pseudomonadati</taxon>
        <taxon>Pseudomonadota</taxon>
        <taxon>Alphaproteobacteria</taxon>
        <taxon>Hyphomicrobiales</taxon>
        <taxon>Nitrobacteraceae</taxon>
        <taxon>Rhodoplanes</taxon>
    </lineage>
</organism>
<name>A0A447D1A7_9BRAD</name>
<evidence type="ECO:0000256" key="2">
    <source>
        <dbReference type="ARBA" id="ARBA00012925"/>
    </source>
</evidence>
<dbReference type="InterPro" id="IPR006311">
    <property type="entry name" value="TAT_signal"/>
</dbReference>
<evidence type="ECO:0000256" key="6">
    <source>
        <dbReference type="PIRSR" id="PIRSR601765-1"/>
    </source>
</evidence>
<dbReference type="SUPFAM" id="SSF53056">
    <property type="entry name" value="beta-carbonic anhydrase, cab"/>
    <property type="match status" value="1"/>
</dbReference>
<evidence type="ECO:0000313" key="7">
    <source>
        <dbReference type="EMBL" id="VCU11285.1"/>
    </source>
</evidence>
<feature type="binding site" evidence="6">
    <location>
        <position position="152"/>
    </location>
    <ligand>
        <name>Zn(2+)</name>
        <dbReference type="ChEBI" id="CHEBI:29105"/>
    </ligand>
</feature>
<dbReference type="CDD" id="cd03378">
    <property type="entry name" value="beta_CA_cladeC"/>
    <property type="match status" value="1"/>
</dbReference>
<dbReference type="PROSITE" id="PS51318">
    <property type="entry name" value="TAT"/>
    <property type="match status" value="1"/>
</dbReference>
<comment type="catalytic activity">
    <reaction evidence="5">
        <text>hydrogencarbonate + H(+) = CO2 + H2O</text>
        <dbReference type="Rhea" id="RHEA:10748"/>
        <dbReference type="ChEBI" id="CHEBI:15377"/>
        <dbReference type="ChEBI" id="CHEBI:15378"/>
        <dbReference type="ChEBI" id="CHEBI:16526"/>
        <dbReference type="ChEBI" id="CHEBI:17544"/>
        <dbReference type="EC" id="4.2.1.1"/>
    </reaction>
</comment>
<dbReference type="OrthoDB" id="9797527at2"/>
<evidence type="ECO:0000256" key="1">
    <source>
        <dbReference type="ARBA" id="ARBA00006217"/>
    </source>
</evidence>
<dbReference type="GO" id="GO:0004089">
    <property type="term" value="F:carbonate dehydratase activity"/>
    <property type="evidence" value="ECO:0007669"/>
    <property type="project" value="UniProtKB-EC"/>
</dbReference>
<accession>A0A447D1A7</accession>
<feature type="binding site" evidence="6">
    <location>
        <position position="99"/>
    </location>
    <ligand>
        <name>Zn(2+)</name>
        <dbReference type="ChEBI" id="CHEBI:29105"/>
    </ligand>
</feature>
<dbReference type="Proteomes" id="UP000289200">
    <property type="component" value="Unassembled WGS sequence"/>
</dbReference>
<dbReference type="PROSITE" id="PS00704">
    <property type="entry name" value="PROK_CO2_ANHYDRASE_1"/>
    <property type="match status" value="1"/>
</dbReference>
<dbReference type="AlphaFoldDB" id="A0A447D1A7"/>
<proteinExistence type="inferred from homology"/>
<reference evidence="8" key="1">
    <citation type="submission" date="2018-10" db="EMBL/GenBank/DDBJ databases">
        <authorList>
            <person name="Peiro R."/>
            <person name="Begona"/>
            <person name="Cbmso G."/>
            <person name="Lopez M."/>
            <person name="Gonzalez S."/>
            <person name="Sacristan E."/>
            <person name="Castillo E."/>
        </authorList>
    </citation>
    <scope>NUCLEOTIDE SEQUENCE [LARGE SCALE GENOMIC DNA]</scope>
</reference>
<dbReference type="EMBL" id="UWOC01000193">
    <property type="protein sequence ID" value="VCU11285.1"/>
    <property type="molecule type" value="Genomic_DNA"/>
</dbReference>
<dbReference type="Pfam" id="PF00484">
    <property type="entry name" value="Pro_CA"/>
    <property type="match status" value="1"/>
</dbReference>